<dbReference type="InParanoid" id="A0A2R5GBP5"/>
<dbReference type="GO" id="GO:0006412">
    <property type="term" value="P:translation"/>
    <property type="evidence" value="ECO:0007669"/>
    <property type="project" value="InterPro"/>
</dbReference>
<dbReference type="GO" id="GO:0003735">
    <property type="term" value="F:structural constituent of ribosome"/>
    <property type="evidence" value="ECO:0007669"/>
    <property type="project" value="InterPro"/>
</dbReference>
<dbReference type="NCBIfam" id="TIGR03635">
    <property type="entry name" value="uS17_bact"/>
    <property type="match status" value="1"/>
</dbReference>
<dbReference type="PRINTS" id="PR00973">
    <property type="entry name" value="RIBOSOMALS17"/>
</dbReference>
<dbReference type="InterPro" id="IPR019984">
    <property type="entry name" value="Ribosomal_uS17_bact/chlr"/>
</dbReference>
<comment type="similarity">
    <text evidence="2">Belongs to the universal ribosomal protein uS17 family.</text>
</comment>
<accession>A0A2R5GBP5</accession>
<evidence type="ECO:0000256" key="2">
    <source>
        <dbReference type="ARBA" id="ARBA00010254"/>
    </source>
</evidence>
<dbReference type="PANTHER" id="PTHR10744:SF1">
    <property type="entry name" value="SMALL RIBOSOMAL SUBUNIT PROTEIN US17M"/>
    <property type="match status" value="1"/>
</dbReference>
<comment type="caution">
    <text evidence="9">The sequence shown here is derived from an EMBL/GenBank/DDBJ whole genome shotgun (WGS) entry which is preliminary data.</text>
</comment>
<dbReference type="GO" id="GO:0005739">
    <property type="term" value="C:mitochondrion"/>
    <property type="evidence" value="ECO:0007669"/>
    <property type="project" value="TreeGrafter"/>
</dbReference>
<keyword evidence="10" id="KW-1185">Reference proteome</keyword>
<name>A0A2R5GBP5_9STRA</name>
<evidence type="ECO:0000256" key="3">
    <source>
        <dbReference type="ARBA" id="ARBA00022730"/>
    </source>
</evidence>
<evidence type="ECO:0000313" key="10">
    <source>
        <dbReference type="Proteomes" id="UP000241890"/>
    </source>
</evidence>
<evidence type="ECO:0000313" key="9">
    <source>
        <dbReference type="EMBL" id="GBG28005.1"/>
    </source>
</evidence>
<dbReference type="EMBL" id="BEYU01000038">
    <property type="protein sequence ID" value="GBG28005.1"/>
    <property type="molecule type" value="Genomic_DNA"/>
</dbReference>
<evidence type="ECO:0000256" key="5">
    <source>
        <dbReference type="ARBA" id="ARBA00022980"/>
    </source>
</evidence>
<keyword evidence="4" id="KW-0694">RNA-binding</keyword>
<gene>
    <name evidence="9" type="ORF">FCC1311_042282</name>
</gene>
<dbReference type="PANTHER" id="PTHR10744">
    <property type="entry name" value="40S RIBOSOMAL PROTEIN S11 FAMILY MEMBER"/>
    <property type="match status" value="1"/>
</dbReference>
<dbReference type="OrthoDB" id="274752at2759"/>
<protein>
    <recommendedName>
        <fullName evidence="7">Small ribosomal subunit protein uS17c</fullName>
    </recommendedName>
</protein>
<sequence>MALRLLRAAPGPRKFVGRVVSTKMNKSIVVDVERFVPHPRYEKYVKRNKKFMAHDELELAKEGDIVQIVTCRPISKNKAFNLIDFIRTFDGRELATPPPPLKPLVRDPEKRKVRFEKAAKRKEDKKKRREYEARMLEEDKLYDL</sequence>
<reference evidence="9 10" key="1">
    <citation type="submission" date="2017-12" db="EMBL/GenBank/DDBJ databases">
        <title>Sequencing, de novo assembly and annotation of complete genome of a new Thraustochytrid species, strain FCC1311.</title>
        <authorList>
            <person name="Sedici K."/>
            <person name="Godart F."/>
            <person name="Aiese Cigliano R."/>
            <person name="Sanseverino W."/>
            <person name="Barakat M."/>
            <person name="Ortet P."/>
            <person name="Marechal E."/>
            <person name="Cagnac O."/>
            <person name="Amato A."/>
        </authorList>
    </citation>
    <scope>NUCLEOTIDE SEQUENCE [LARGE SCALE GENOMIC DNA]</scope>
</reference>
<dbReference type="Proteomes" id="UP000241890">
    <property type="component" value="Unassembled WGS sequence"/>
</dbReference>
<dbReference type="GO" id="GO:0005840">
    <property type="term" value="C:ribosome"/>
    <property type="evidence" value="ECO:0007669"/>
    <property type="project" value="UniProtKB-KW"/>
</dbReference>
<keyword evidence="3" id="KW-0699">rRNA-binding</keyword>
<dbReference type="GO" id="GO:0019843">
    <property type="term" value="F:rRNA binding"/>
    <property type="evidence" value="ECO:0007669"/>
    <property type="project" value="UniProtKB-KW"/>
</dbReference>
<dbReference type="NCBIfam" id="NF004123">
    <property type="entry name" value="PRK05610.1"/>
    <property type="match status" value="1"/>
</dbReference>
<evidence type="ECO:0000256" key="4">
    <source>
        <dbReference type="ARBA" id="ARBA00022884"/>
    </source>
</evidence>
<organism evidence="9 10">
    <name type="scientific">Hondaea fermentalgiana</name>
    <dbReference type="NCBI Taxonomy" id="2315210"/>
    <lineage>
        <taxon>Eukaryota</taxon>
        <taxon>Sar</taxon>
        <taxon>Stramenopiles</taxon>
        <taxon>Bigyra</taxon>
        <taxon>Labyrinthulomycetes</taxon>
        <taxon>Thraustochytrida</taxon>
        <taxon>Thraustochytriidae</taxon>
        <taxon>Hondaea</taxon>
    </lineage>
</organism>
<keyword evidence="6" id="KW-0687">Ribonucleoprotein</keyword>
<dbReference type="CDD" id="cd00364">
    <property type="entry name" value="Ribosomal_uS17"/>
    <property type="match status" value="1"/>
</dbReference>
<comment type="function">
    <text evidence="1">One of the primary rRNA binding proteins, it binds specifically to the 5'-end of 16S ribosomal RNA.</text>
</comment>
<dbReference type="InterPro" id="IPR000266">
    <property type="entry name" value="Ribosomal_uS17"/>
</dbReference>
<evidence type="ECO:0000256" key="6">
    <source>
        <dbReference type="ARBA" id="ARBA00023274"/>
    </source>
</evidence>
<dbReference type="InterPro" id="IPR012340">
    <property type="entry name" value="NA-bd_OB-fold"/>
</dbReference>
<dbReference type="HAMAP" id="MF_01345_B">
    <property type="entry name" value="Ribosomal_uS17_B"/>
    <property type="match status" value="1"/>
</dbReference>
<dbReference type="SUPFAM" id="SSF50249">
    <property type="entry name" value="Nucleic acid-binding proteins"/>
    <property type="match status" value="1"/>
</dbReference>
<evidence type="ECO:0000256" key="7">
    <source>
        <dbReference type="ARBA" id="ARBA00035251"/>
    </source>
</evidence>
<dbReference type="AlphaFoldDB" id="A0A2R5GBP5"/>
<evidence type="ECO:0000256" key="1">
    <source>
        <dbReference type="ARBA" id="ARBA00002932"/>
    </source>
</evidence>
<evidence type="ECO:0000256" key="8">
    <source>
        <dbReference type="SAM" id="MobiDB-lite"/>
    </source>
</evidence>
<feature type="region of interest" description="Disordered" evidence="8">
    <location>
        <begin position="93"/>
        <end position="129"/>
    </location>
</feature>
<dbReference type="Pfam" id="PF00366">
    <property type="entry name" value="Ribosomal_S17"/>
    <property type="match status" value="1"/>
</dbReference>
<feature type="compositionally biased region" description="Basic and acidic residues" evidence="8">
    <location>
        <begin position="104"/>
        <end position="122"/>
    </location>
</feature>
<proteinExistence type="inferred from homology"/>
<dbReference type="Gene3D" id="2.40.50.140">
    <property type="entry name" value="Nucleic acid-binding proteins"/>
    <property type="match status" value="1"/>
</dbReference>
<keyword evidence="5 9" id="KW-0689">Ribosomal protein</keyword>
<dbReference type="GO" id="GO:1990904">
    <property type="term" value="C:ribonucleoprotein complex"/>
    <property type="evidence" value="ECO:0007669"/>
    <property type="project" value="UniProtKB-KW"/>
</dbReference>